<accession>A0AAE3GET6</accession>
<keyword evidence="4" id="KW-1185">Reference proteome</keyword>
<dbReference type="EMBL" id="JAMTCK010000006">
    <property type="protein sequence ID" value="MCP2166004.1"/>
    <property type="molecule type" value="Genomic_DNA"/>
</dbReference>
<feature type="region of interest" description="Disordered" evidence="1">
    <location>
        <begin position="1"/>
        <end position="359"/>
    </location>
</feature>
<organism evidence="3 4">
    <name type="scientific">Goodfellowiella coeruleoviolacea</name>
    <dbReference type="NCBI Taxonomy" id="334858"/>
    <lineage>
        <taxon>Bacteria</taxon>
        <taxon>Bacillati</taxon>
        <taxon>Actinomycetota</taxon>
        <taxon>Actinomycetes</taxon>
        <taxon>Pseudonocardiales</taxon>
        <taxon>Pseudonocardiaceae</taxon>
        <taxon>Goodfellowiella</taxon>
    </lineage>
</organism>
<dbReference type="AlphaFoldDB" id="A0AAE3GET6"/>
<dbReference type="Proteomes" id="UP001206128">
    <property type="component" value="Unassembled WGS sequence"/>
</dbReference>
<evidence type="ECO:0000313" key="4">
    <source>
        <dbReference type="Proteomes" id="UP001206128"/>
    </source>
</evidence>
<reference evidence="3" key="1">
    <citation type="submission" date="2022-06" db="EMBL/GenBank/DDBJ databases">
        <title>Genomic Encyclopedia of Archaeal and Bacterial Type Strains, Phase II (KMG-II): from individual species to whole genera.</title>
        <authorList>
            <person name="Goeker M."/>
        </authorList>
    </citation>
    <scope>NUCLEOTIDE SEQUENCE</scope>
    <source>
        <strain evidence="3">DSM 43935</strain>
    </source>
</reference>
<evidence type="ECO:0000256" key="2">
    <source>
        <dbReference type="SAM" id="Phobius"/>
    </source>
</evidence>
<proteinExistence type="predicted"/>
<evidence type="ECO:0000256" key="1">
    <source>
        <dbReference type="SAM" id="MobiDB-lite"/>
    </source>
</evidence>
<dbReference type="RefSeq" id="WP_301328241.1">
    <property type="nucleotide sequence ID" value="NZ_JAMTCK010000006.1"/>
</dbReference>
<keyword evidence="2" id="KW-0812">Transmembrane</keyword>
<feature type="compositionally biased region" description="Pro residues" evidence="1">
    <location>
        <begin position="74"/>
        <end position="90"/>
    </location>
</feature>
<feature type="compositionally biased region" description="Basic and acidic residues" evidence="1">
    <location>
        <begin position="61"/>
        <end position="72"/>
    </location>
</feature>
<feature type="transmembrane region" description="Helical" evidence="2">
    <location>
        <begin position="375"/>
        <end position="396"/>
    </location>
</feature>
<evidence type="ECO:0000313" key="3">
    <source>
        <dbReference type="EMBL" id="MCP2166004.1"/>
    </source>
</evidence>
<name>A0AAE3GET6_9PSEU</name>
<protein>
    <submittedName>
        <fullName evidence="3">Uncharacterized protein</fullName>
    </submittedName>
</protein>
<feature type="compositionally biased region" description="Gly residues" evidence="1">
    <location>
        <begin position="306"/>
        <end position="324"/>
    </location>
</feature>
<feature type="transmembrane region" description="Helical" evidence="2">
    <location>
        <begin position="434"/>
        <end position="454"/>
    </location>
</feature>
<gene>
    <name evidence="3" type="ORF">LX83_002863</name>
</gene>
<keyword evidence="2" id="KW-1133">Transmembrane helix</keyword>
<sequence>MSRDDGSERTQRTVAELLAQHGGGSDPAKPRRRRRRADDATDTAPQAIIDRVVSDTGRFLPVRDEPGVHEPISEAPPGPGRPVPGPPVAGPPTGTGPVGGGLSGRYLPAPEDEPGPAQQPPGAPYGSPRPGSTRVPPAGPPAGPPTGYFQPAAPVPPERSEPSRRLGPPPIDPAADTTQVPPIQDFPPRPNPVRSDPVRPDPVTEQIPVVDDRDDAYGPEDPPVGLARRGEPPAGLGQRPPVPPARPQEVTSDDWFTGPHQLGLEVDDQELTQAHGTPLVADEPAGPDTGEDFADYPDHDTPAGTGFDGPGAGGPGFGDAGFGGHQTADRGPGAEPDSGAVDPDIDADAGVTEDVGDVEDEDAEASAARSPVKEWLAMIGQLAAGVVGGAGLWLVFQWLWRTLPAAALVAALAVVVCLVIVVRKIRRSDDVQTIVLTVFVGLIVTVSPAALLLVGQ</sequence>
<comment type="caution">
    <text evidence="3">The sequence shown here is derived from an EMBL/GenBank/DDBJ whole genome shotgun (WGS) entry which is preliminary data.</text>
</comment>
<feature type="compositionally biased region" description="Basic and acidic residues" evidence="1">
    <location>
        <begin position="1"/>
        <end position="11"/>
    </location>
</feature>
<feature type="transmembrane region" description="Helical" evidence="2">
    <location>
        <begin position="402"/>
        <end position="422"/>
    </location>
</feature>
<keyword evidence="2" id="KW-0472">Membrane</keyword>